<dbReference type="GO" id="GO:0046872">
    <property type="term" value="F:metal ion binding"/>
    <property type="evidence" value="ECO:0007669"/>
    <property type="project" value="UniProtKB-KW"/>
</dbReference>
<accession>A0A1D2MZZ4</accession>
<dbReference type="Gene3D" id="3.90.79.10">
    <property type="entry name" value="Nucleoside Triphosphate Pyrophosphohydrolase"/>
    <property type="match status" value="1"/>
</dbReference>
<dbReference type="GO" id="GO:0005737">
    <property type="term" value="C:cytoplasm"/>
    <property type="evidence" value="ECO:0007669"/>
    <property type="project" value="UniProtKB-SubCell"/>
</dbReference>
<evidence type="ECO:0000256" key="1">
    <source>
        <dbReference type="ARBA" id="ARBA00001946"/>
    </source>
</evidence>
<dbReference type="GO" id="GO:0000298">
    <property type="term" value="F:endopolyphosphatase activity"/>
    <property type="evidence" value="ECO:0007669"/>
    <property type="project" value="TreeGrafter"/>
</dbReference>
<evidence type="ECO:0000256" key="4">
    <source>
        <dbReference type="ARBA" id="ARBA00012527"/>
    </source>
</evidence>
<name>A0A1D2MZZ4_ORCCI</name>
<dbReference type="STRING" id="48709.A0A1D2MZZ4"/>
<comment type="caution">
    <text evidence="12">The sequence shown here is derived from an EMBL/GenBank/DDBJ whole genome shotgun (WGS) entry which is preliminary data.</text>
</comment>
<dbReference type="GO" id="GO:0071543">
    <property type="term" value="P:diphosphoinositol polyphosphate metabolic process"/>
    <property type="evidence" value="ECO:0007669"/>
    <property type="project" value="TreeGrafter"/>
</dbReference>
<comment type="subcellular location">
    <subcellularLocation>
        <location evidence="2">Cytoplasm</location>
    </subcellularLocation>
</comment>
<proteinExistence type="inferred from homology"/>
<evidence type="ECO:0000256" key="10">
    <source>
        <dbReference type="RuleBase" id="RU003476"/>
    </source>
</evidence>
<dbReference type="InterPro" id="IPR047198">
    <property type="entry name" value="DDP-like_NUDIX"/>
</dbReference>
<dbReference type="GO" id="GO:1901909">
    <property type="term" value="P:diadenosine hexaphosphate catabolic process"/>
    <property type="evidence" value="ECO:0007669"/>
    <property type="project" value="TreeGrafter"/>
</dbReference>
<keyword evidence="13" id="KW-1185">Reference proteome</keyword>
<dbReference type="Pfam" id="PF00293">
    <property type="entry name" value="NUDIX"/>
    <property type="match status" value="1"/>
</dbReference>
<dbReference type="InterPro" id="IPR020476">
    <property type="entry name" value="Nudix_hydrolase"/>
</dbReference>
<dbReference type="GO" id="GO:1901907">
    <property type="term" value="P:diadenosine pentaphosphate catabolic process"/>
    <property type="evidence" value="ECO:0007669"/>
    <property type="project" value="TreeGrafter"/>
</dbReference>
<dbReference type="GO" id="GO:1901911">
    <property type="term" value="P:adenosine 5'-(hexahydrogen pentaphosphate) catabolic process"/>
    <property type="evidence" value="ECO:0007669"/>
    <property type="project" value="TreeGrafter"/>
</dbReference>
<dbReference type="PROSITE" id="PS00893">
    <property type="entry name" value="NUDIX_BOX"/>
    <property type="match status" value="1"/>
</dbReference>
<dbReference type="SUPFAM" id="SSF55811">
    <property type="entry name" value="Nudix"/>
    <property type="match status" value="1"/>
</dbReference>
<evidence type="ECO:0000256" key="9">
    <source>
        <dbReference type="ARBA" id="ARBA00033994"/>
    </source>
</evidence>
<comment type="cofactor">
    <cofactor evidence="1">
        <name>Mg(2+)</name>
        <dbReference type="ChEBI" id="CHEBI:18420"/>
    </cofactor>
</comment>
<reference evidence="12 13" key="1">
    <citation type="journal article" date="2016" name="Genome Biol. Evol.">
        <title>Gene Family Evolution Reflects Adaptation to Soil Environmental Stressors in the Genome of the Collembolan Orchesella cincta.</title>
        <authorList>
            <person name="Faddeeva-Vakhrusheva A."/>
            <person name="Derks M.F."/>
            <person name="Anvar S.Y."/>
            <person name="Agamennone V."/>
            <person name="Suring W."/>
            <person name="Smit S."/>
            <person name="van Straalen N.M."/>
            <person name="Roelofs D."/>
        </authorList>
    </citation>
    <scope>NUCLEOTIDE SEQUENCE [LARGE SCALE GENOMIC DNA]</scope>
    <source>
        <tissue evidence="12">Mixed pool</tissue>
    </source>
</reference>
<organism evidence="12 13">
    <name type="scientific">Orchesella cincta</name>
    <name type="common">Springtail</name>
    <name type="synonym">Podura cincta</name>
    <dbReference type="NCBI Taxonomy" id="48709"/>
    <lineage>
        <taxon>Eukaryota</taxon>
        <taxon>Metazoa</taxon>
        <taxon>Ecdysozoa</taxon>
        <taxon>Arthropoda</taxon>
        <taxon>Hexapoda</taxon>
        <taxon>Collembola</taxon>
        <taxon>Entomobryomorpha</taxon>
        <taxon>Entomobryoidea</taxon>
        <taxon>Orchesellidae</taxon>
        <taxon>Orchesellinae</taxon>
        <taxon>Orchesella</taxon>
    </lineage>
</organism>
<gene>
    <name evidence="12" type="ORF">Ocin01_08109</name>
</gene>
<keyword evidence="6" id="KW-0479">Metal-binding</keyword>
<dbReference type="GO" id="GO:0034432">
    <property type="term" value="F:bis(5'-adenosyl)-pentaphosphatase activity"/>
    <property type="evidence" value="ECO:0007669"/>
    <property type="project" value="TreeGrafter"/>
</dbReference>
<evidence type="ECO:0000256" key="7">
    <source>
        <dbReference type="ARBA" id="ARBA00022801"/>
    </source>
</evidence>
<keyword evidence="8" id="KW-0460">Magnesium</keyword>
<dbReference type="PROSITE" id="PS51462">
    <property type="entry name" value="NUDIX"/>
    <property type="match status" value="1"/>
</dbReference>
<evidence type="ECO:0000256" key="8">
    <source>
        <dbReference type="ARBA" id="ARBA00022842"/>
    </source>
</evidence>
<dbReference type="InterPro" id="IPR020084">
    <property type="entry name" value="NUDIX_hydrolase_CS"/>
</dbReference>
<evidence type="ECO:0000313" key="13">
    <source>
        <dbReference type="Proteomes" id="UP000094527"/>
    </source>
</evidence>
<evidence type="ECO:0000256" key="2">
    <source>
        <dbReference type="ARBA" id="ARBA00004496"/>
    </source>
</evidence>
<dbReference type="GO" id="GO:0008486">
    <property type="term" value="F:diphosphoinositol-polyphosphate diphosphatase activity"/>
    <property type="evidence" value="ECO:0007669"/>
    <property type="project" value="UniProtKB-EC"/>
</dbReference>
<dbReference type="InterPro" id="IPR000086">
    <property type="entry name" value="NUDIX_hydrolase_dom"/>
</dbReference>
<dbReference type="Proteomes" id="UP000094527">
    <property type="component" value="Unassembled WGS sequence"/>
</dbReference>
<sequence length="285" mass="32029">MAICCGVCSLGGDYLSPITTCCSSYCCSGVENFNLNFKRRAPNEGSKPAGCFNEGSLEFNSLARVNTDETIMITRNCFTNYCVTDHHHCDEGRNEDVHESLNSTDSTAGRVTYSTFQLQSAKKIKMVKEKPNSTRIYDTEGYRQRAACICVKDETESEILLVTSSSHTDQWIVPGGGLEPDETSEVAALREVIEEAGVHGNIERSLGTFQNEERKHRTAVYVLIVTEELPEWEDSKAIGRKRKWFTFEEAMKQLAADKPVQMDYLEHLRPHKKRNHQTDNGTAPT</sequence>
<protein>
    <recommendedName>
        <fullName evidence="4">diphosphoinositol-polyphosphate diphosphatase</fullName>
        <ecNumber evidence="4">3.6.1.52</ecNumber>
    </recommendedName>
</protein>
<dbReference type="InterPro" id="IPR015797">
    <property type="entry name" value="NUDIX_hydrolase-like_dom_sf"/>
</dbReference>
<keyword evidence="7 10" id="KW-0378">Hydrolase</keyword>
<dbReference type="PANTHER" id="PTHR12629:SF0">
    <property type="entry name" value="DIPHOSPHOINOSITOL-POLYPHOSPHATE DIPHOSPHATASE"/>
    <property type="match status" value="1"/>
</dbReference>
<dbReference type="GO" id="GO:0034431">
    <property type="term" value="F:bis(5'-adenosyl)-hexaphosphatase activity"/>
    <property type="evidence" value="ECO:0007669"/>
    <property type="project" value="TreeGrafter"/>
</dbReference>
<dbReference type="EMBL" id="LJIJ01000341">
    <property type="protein sequence ID" value="ODM98592.1"/>
    <property type="molecule type" value="Genomic_DNA"/>
</dbReference>
<evidence type="ECO:0000313" key="12">
    <source>
        <dbReference type="EMBL" id="ODM98592.1"/>
    </source>
</evidence>
<comment type="catalytic activity">
    <reaction evidence="9">
        <text>diphospho-myo-inositol polyphosphate + H2O = myo-inositol polyphosphate + phosphate.</text>
        <dbReference type="EC" id="3.6.1.52"/>
    </reaction>
</comment>
<dbReference type="PANTHER" id="PTHR12629">
    <property type="entry name" value="DIPHOSPHOINOSITOL POLYPHOSPHATE PHOSPHOHYDROLASE"/>
    <property type="match status" value="1"/>
</dbReference>
<evidence type="ECO:0000256" key="3">
    <source>
        <dbReference type="ARBA" id="ARBA00008266"/>
    </source>
</evidence>
<evidence type="ECO:0000259" key="11">
    <source>
        <dbReference type="PROSITE" id="PS51462"/>
    </source>
</evidence>
<dbReference type="PRINTS" id="PR00502">
    <property type="entry name" value="NUDIXFAMILY"/>
</dbReference>
<comment type="similarity">
    <text evidence="3">Belongs to the Nudix hydrolase family. DIPP subfamily.</text>
</comment>
<evidence type="ECO:0000256" key="6">
    <source>
        <dbReference type="ARBA" id="ARBA00022723"/>
    </source>
</evidence>
<dbReference type="GO" id="GO:0005634">
    <property type="term" value="C:nucleus"/>
    <property type="evidence" value="ECO:0007669"/>
    <property type="project" value="TreeGrafter"/>
</dbReference>
<dbReference type="AlphaFoldDB" id="A0A1D2MZZ4"/>
<dbReference type="FunFam" id="3.90.79.10:FF:000002">
    <property type="entry name" value="diphosphoinositol polyphosphate phosphohydrolase 1"/>
    <property type="match status" value="1"/>
</dbReference>
<dbReference type="CDD" id="cd04666">
    <property type="entry name" value="NUDIX_DIPP2_like_Nudt4"/>
    <property type="match status" value="1"/>
</dbReference>
<evidence type="ECO:0000256" key="5">
    <source>
        <dbReference type="ARBA" id="ARBA00022490"/>
    </source>
</evidence>
<feature type="domain" description="Nudix hydrolase" evidence="11">
    <location>
        <begin position="142"/>
        <end position="268"/>
    </location>
</feature>
<dbReference type="EC" id="3.6.1.52" evidence="4"/>
<dbReference type="OrthoDB" id="2011998at2759"/>
<keyword evidence="5" id="KW-0963">Cytoplasm</keyword>